<proteinExistence type="predicted"/>
<keyword evidence="10" id="KW-1185">Reference proteome</keyword>
<evidence type="ECO:0000313" key="9">
    <source>
        <dbReference type="EMBL" id="WRO23214.1"/>
    </source>
</evidence>
<reference evidence="9 10" key="1">
    <citation type="submission" date="2023-04" db="EMBL/GenBank/DDBJ databases">
        <authorList>
            <person name="Hsu D."/>
        </authorList>
    </citation>
    <scope>NUCLEOTIDE SEQUENCE [LARGE SCALE GENOMIC DNA]</scope>
    <source>
        <strain evidence="9 10">MK1</strain>
    </source>
</reference>
<dbReference type="RefSeq" id="WP_366922597.1">
    <property type="nucleotide sequence ID" value="NZ_CP121694.1"/>
</dbReference>
<sequence length="427" mass="47094">MGTKKGLVMAVNGNKATVLTPEGEFKEYQMTGIAIGDEVVLPVPTTRTPYWLSAAVLLIIVLAGMAGGVLFQPAGNVYAYISMDINPSVELAVSSRGTVTEVNPLNNDGARLVAAAEVKRLPVDNAVAVLLRKAREMGYLDTGDNTVVFSVNPIQGEAKERLKLASRLRNTAYNNLPKETTVSTVSVGSELREEAKSMGLSAGKYAILMEAREQGLEVSVENLKTSSIIKAIKEADGIPGQVINKAEKDVRFQKKQFKREFKDNVKKSKHNERQRADNSNNDEGGKGQEGPLPGKGEKHQPPSANSLREEGDDEGYSGRAGKSDPEWKENDNTEKTPDKTETKGKKTVNGSDDKSKFDNNSRKSKAKDDTDIEMLMKKWNFQDRIMKMRSRLLKKEVPLENSFKYSNKVEKDKRNGKDDTPKKRGND</sequence>
<dbReference type="PROSITE" id="PS51849">
    <property type="entry name" value="RSGI_N"/>
    <property type="match status" value="1"/>
</dbReference>
<dbReference type="GO" id="GO:0005886">
    <property type="term" value="C:plasma membrane"/>
    <property type="evidence" value="ECO:0007669"/>
    <property type="project" value="UniProtKB-SubCell"/>
</dbReference>
<keyword evidence="3 7" id="KW-0812">Transmembrane</keyword>
<evidence type="ECO:0000256" key="5">
    <source>
        <dbReference type="ARBA" id="ARBA00023136"/>
    </source>
</evidence>
<evidence type="ECO:0000256" key="6">
    <source>
        <dbReference type="SAM" id="MobiDB-lite"/>
    </source>
</evidence>
<keyword evidence="5 7" id="KW-0472">Membrane</keyword>
<feature type="compositionally biased region" description="Basic and acidic residues" evidence="6">
    <location>
        <begin position="321"/>
        <end position="344"/>
    </location>
</feature>
<dbReference type="Pfam" id="PF12791">
    <property type="entry name" value="RsgI_N"/>
    <property type="match status" value="1"/>
</dbReference>
<dbReference type="InterPro" id="IPR024449">
    <property type="entry name" value="Anti-sigma_RsgI_N"/>
</dbReference>
<gene>
    <name evidence="9" type="ORF">MFMK1_003064</name>
</gene>
<dbReference type="Pfam" id="PF23750">
    <property type="entry name" value="RsgI_M"/>
    <property type="match status" value="1"/>
</dbReference>
<feature type="compositionally biased region" description="Basic and acidic residues" evidence="6">
    <location>
        <begin position="407"/>
        <end position="427"/>
    </location>
</feature>
<dbReference type="KEGG" id="dbc:MFMK1_003064"/>
<feature type="domain" description="RsgI N-terminal anti-sigma" evidence="8">
    <location>
        <begin position="4"/>
        <end position="50"/>
    </location>
</feature>
<evidence type="ECO:0000313" key="10">
    <source>
        <dbReference type="Proteomes" id="UP001329915"/>
    </source>
</evidence>
<dbReference type="AlphaFoldDB" id="A0AAU0UQZ6"/>
<name>A0AAU0UQZ6_9FIRM</name>
<feature type="region of interest" description="Disordered" evidence="6">
    <location>
        <begin position="258"/>
        <end position="372"/>
    </location>
</feature>
<feature type="region of interest" description="Disordered" evidence="6">
    <location>
        <begin position="399"/>
        <end position="427"/>
    </location>
</feature>
<dbReference type="InterPro" id="IPR055431">
    <property type="entry name" value="RsgI_M"/>
</dbReference>
<accession>A0AAU0UQZ6</accession>
<dbReference type="EMBL" id="CP121694">
    <property type="protein sequence ID" value="WRO23214.1"/>
    <property type="molecule type" value="Genomic_DNA"/>
</dbReference>
<evidence type="ECO:0000256" key="4">
    <source>
        <dbReference type="ARBA" id="ARBA00022989"/>
    </source>
</evidence>
<feature type="transmembrane region" description="Helical" evidence="7">
    <location>
        <begin position="50"/>
        <end position="71"/>
    </location>
</feature>
<evidence type="ECO:0000256" key="3">
    <source>
        <dbReference type="ARBA" id="ARBA00022692"/>
    </source>
</evidence>
<feature type="compositionally biased region" description="Basic and acidic residues" evidence="6">
    <location>
        <begin position="351"/>
        <end position="372"/>
    </location>
</feature>
<keyword evidence="4 7" id="KW-1133">Transmembrane helix</keyword>
<comment type="subcellular location">
    <subcellularLocation>
        <location evidence="1">Cell membrane</location>
        <topology evidence="1">Single-pass membrane protein</topology>
    </subcellularLocation>
</comment>
<protein>
    <submittedName>
        <fullName evidence="9">Anti-sigma factor domain-containing protein</fullName>
    </submittedName>
</protein>
<evidence type="ECO:0000256" key="1">
    <source>
        <dbReference type="ARBA" id="ARBA00004162"/>
    </source>
</evidence>
<evidence type="ECO:0000256" key="2">
    <source>
        <dbReference type="ARBA" id="ARBA00022475"/>
    </source>
</evidence>
<dbReference type="Proteomes" id="UP001329915">
    <property type="component" value="Chromosome"/>
</dbReference>
<evidence type="ECO:0000259" key="8">
    <source>
        <dbReference type="PROSITE" id="PS51849"/>
    </source>
</evidence>
<organism evidence="9 10">
    <name type="scientific">Metallumcola ferriviriculae</name>
    <dbReference type="NCBI Taxonomy" id="3039180"/>
    <lineage>
        <taxon>Bacteria</taxon>
        <taxon>Bacillati</taxon>
        <taxon>Bacillota</taxon>
        <taxon>Clostridia</taxon>
        <taxon>Neomoorellales</taxon>
        <taxon>Desulfitibacteraceae</taxon>
        <taxon>Metallumcola</taxon>
    </lineage>
</organism>
<feature type="compositionally biased region" description="Basic and acidic residues" evidence="6">
    <location>
        <begin position="258"/>
        <end position="276"/>
    </location>
</feature>
<keyword evidence="2" id="KW-1003">Cell membrane</keyword>
<evidence type="ECO:0000256" key="7">
    <source>
        <dbReference type="SAM" id="Phobius"/>
    </source>
</evidence>